<dbReference type="Pfam" id="PF03929">
    <property type="entry name" value="PepSY_TM"/>
    <property type="match status" value="1"/>
</dbReference>
<feature type="transmembrane region" description="Helical" evidence="1">
    <location>
        <begin position="195"/>
        <end position="218"/>
    </location>
</feature>
<dbReference type="AlphaFoldDB" id="A0A7G9L1R7"/>
<evidence type="ECO:0000313" key="2">
    <source>
        <dbReference type="EMBL" id="QNM82566.1"/>
    </source>
</evidence>
<dbReference type="RefSeq" id="WP_187479521.1">
    <property type="nucleotide sequence ID" value="NZ_CP060697.1"/>
</dbReference>
<protein>
    <submittedName>
        <fullName evidence="2">PepSY domain-containing protein</fullName>
    </submittedName>
</protein>
<sequence>MRSQLRRWHIWLGWIVGLPFLFWVISGLVMVARPIDEVRGTGLLKDLGPVRMERPPVVPRIDGVPLQSLTLKASSSGPRWVATLPDGKVRIADPATGAWLPEVSATAAAHEITSRYGGKAGIAGVSRTAADDPPLDLRREIPAWQVRMTDGTNFYVDARTGEVVATRTRFWRFYDWMWGLHIMDLKTREDTHNPLIIGFAIVALVTTVLALVMLPLTIRRRRRRSA</sequence>
<organism evidence="2 3">
    <name type="scientific">Sphingomonas sabuli</name>
    <dbReference type="NCBI Taxonomy" id="2764186"/>
    <lineage>
        <taxon>Bacteria</taxon>
        <taxon>Pseudomonadati</taxon>
        <taxon>Pseudomonadota</taxon>
        <taxon>Alphaproteobacteria</taxon>
        <taxon>Sphingomonadales</taxon>
        <taxon>Sphingomonadaceae</taxon>
        <taxon>Sphingomonas</taxon>
    </lineage>
</organism>
<keyword evidence="1" id="KW-0472">Membrane</keyword>
<dbReference type="PANTHER" id="PTHR34219:SF3">
    <property type="entry name" value="BLL7967 PROTEIN"/>
    <property type="match status" value="1"/>
</dbReference>
<keyword evidence="1" id="KW-1133">Transmembrane helix</keyword>
<evidence type="ECO:0000313" key="3">
    <source>
        <dbReference type="Proteomes" id="UP000515861"/>
    </source>
</evidence>
<feature type="transmembrane region" description="Helical" evidence="1">
    <location>
        <begin position="12"/>
        <end position="32"/>
    </location>
</feature>
<dbReference type="InterPro" id="IPR005625">
    <property type="entry name" value="PepSY-ass_TM"/>
</dbReference>
<keyword evidence="3" id="KW-1185">Reference proteome</keyword>
<keyword evidence="1" id="KW-0812">Transmembrane</keyword>
<gene>
    <name evidence="2" type="ORF">H8M03_11250</name>
</gene>
<dbReference type="PANTHER" id="PTHR34219">
    <property type="entry name" value="IRON-REGULATED INNER MEMBRANE PROTEIN-RELATED"/>
    <property type="match status" value="1"/>
</dbReference>
<evidence type="ECO:0000256" key="1">
    <source>
        <dbReference type="SAM" id="Phobius"/>
    </source>
</evidence>
<name>A0A7G9L1R7_9SPHN</name>
<dbReference type="KEGG" id="ssau:H8M03_11250"/>
<proteinExistence type="predicted"/>
<dbReference type="Proteomes" id="UP000515861">
    <property type="component" value="Chromosome"/>
</dbReference>
<dbReference type="EMBL" id="CP060697">
    <property type="protein sequence ID" value="QNM82566.1"/>
    <property type="molecule type" value="Genomic_DNA"/>
</dbReference>
<accession>A0A7G9L1R7</accession>
<reference evidence="2 3" key="1">
    <citation type="submission" date="2020-08" db="EMBL/GenBank/DDBJ databases">
        <title>Sphingomonas sp. sand1-3 16S ribosomal RNA gene Genome sequencing and assembly.</title>
        <authorList>
            <person name="Kang M."/>
        </authorList>
    </citation>
    <scope>NUCLEOTIDE SEQUENCE [LARGE SCALE GENOMIC DNA]</scope>
    <source>
        <strain evidence="3">sand1-3</strain>
    </source>
</reference>